<dbReference type="InParanoid" id="D6X121"/>
<evidence type="ECO:0000313" key="6">
    <source>
        <dbReference type="EMBL" id="EFA09394.1"/>
    </source>
</evidence>
<evidence type="ECO:0000256" key="3">
    <source>
        <dbReference type="ARBA" id="ARBA00022989"/>
    </source>
</evidence>
<evidence type="ECO:0000256" key="1">
    <source>
        <dbReference type="ARBA" id="ARBA00004141"/>
    </source>
</evidence>
<protein>
    <submittedName>
        <fullName evidence="6">Uncharacterized protein</fullName>
    </submittedName>
</protein>
<keyword evidence="2 5" id="KW-0812">Transmembrane</keyword>
<dbReference type="GO" id="GO:0016020">
    <property type="term" value="C:membrane"/>
    <property type="evidence" value="ECO:0007669"/>
    <property type="project" value="UniProtKB-SubCell"/>
</dbReference>
<reference evidence="6 7" key="1">
    <citation type="journal article" date="2008" name="Nature">
        <title>The genome of the model beetle and pest Tribolium castaneum.</title>
        <authorList>
            <consortium name="Tribolium Genome Sequencing Consortium"/>
            <person name="Richards S."/>
            <person name="Gibbs R.A."/>
            <person name="Weinstock G.M."/>
            <person name="Brown S.J."/>
            <person name="Denell R."/>
            <person name="Beeman R.W."/>
            <person name="Gibbs R."/>
            <person name="Beeman R.W."/>
            <person name="Brown S.J."/>
            <person name="Bucher G."/>
            <person name="Friedrich M."/>
            <person name="Grimmelikhuijzen C.J."/>
            <person name="Klingler M."/>
            <person name="Lorenzen M."/>
            <person name="Richards S."/>
            <person name="Roth S."/>
            <person name="Schroder R."/>
            <person name="Tautz D."/>
            <person name="Zdobnov E.M."/>
            <person name="Muzny D."/>
            <person name="Gibbs R.A."/>
            <person name="Weinstock G.M."/>
            <person name="Attaway T."/>
            <person name="Bell S."/>
            <person name="Buhay C.J."/>
            <person name="Chandrabose M.N."/>
            <person name="Chavez D."/>
            <person name="Clerk-Blankenburg K.P."/>
            <person name="Cree A."/>
            <person name="Dao M."/>
            <person name="Davis C."/>
            <person name="Chacko J."/>
            <person name="Dinh H."/>
            <person name="Dugan-Rocha S."/>
            <person name="Fowler G."/>
            <person name="Garner T.T."/>
            <person name="Garnes J."/>
            <person name="Gnirke A."/>
            <person name="Hawes A."/>
            <person name="Hernandez J."/>
            <person name="Hines S."/>
            <person name="Holder M."/>
            <person name="Hume J."/>
            <person name="Jhangiani S.N."/>
            <person name="Joshi V."/>
            <person name="Khan Z.M."/>
            <person name="Jackson L."/>
            <person name="Kovar C."/>
            <person name="Kowis A."/>
            <person name="Lee S."/>
            <person name="Lewis L.R."/>
            <person name="Margolis J."/>
            <person name="Morgan M."/>
            <person name="Nazareth L.V."/>
            <person name="Nguyen N."/>
            <person name="Okwuonu G."/>
            <person name="Parker D."/>
            <person name="Richards S."/>
            <person name="Ruiz S.J."/>
            <person name="Santibanez J."/>
            <person name="Savard J."/>
            <person name="Scherer S.E."/>
            <person name="Schneider B."/>
            <person name="Sodergren E."/>
            <person name="Tautz D."/>
            <person name="Vattahil S."/>
            <person name="Villasana D."/>
            <person name="White C.S."/>
            <person name="Wright R."/>
            <person name="Park Y."/>
            <person name="Beeman R.W."/>
            <person name="Lord J."/>
            <person name="Oppert B."/>
            <person name="Lorenzen M."/>
            <person name="Brown S."/>
            <person name="Wang L."/>
            <person name="Savard J."/>
            <person name="Tautz D."/>
            <person name="Richards S."/>
            <person name="Weinstock G."/>
            <person name="Gibbs R.A."/>
            <person name="Liu Y."/>
            <person name="Worley K."/>
            <person name="Weinstock G."/>
            <person name="Elsik C.G."/>
            <person name="Reese J.T."/>
            <person name="Elhaik E."/>
            <person name="Landan G."/>
            <person name="Graur D."/>
            <person name="Arensburger P."/>
            <person name="Atkinson P."/>
            <person name="Beeman R.W."/>
            <person name="Beidler J."/>
            <person name="Brown S.J."/>
            <person name="Demuth J.P."/>
            <person name="Drury D.W."/>
            <person name="Du Y.Z."/>
            <person name="Fujiwara H."/>
            <person name="Lorenzen M."/>
            <person name="Maselli V."/>
            <person name="Osanai M."/>
            <person name="Park Y."/>
            <person name="Robertson H.M."/>
            <person name="Tu Z."/>
            <person name="Wang J.J."/>
            <person name="Wang S."/>
            <person name="Richards S."/>
            <person name="Song H."/>
            <person name="Zhang L."/>
            <person name="Sodergren E."/>
            <person name="Werner D."/>
            <person name="Stanke M."/>
            <person name="Morgenstern B."/>
            <person name="Solovyev V."/>
            <person name="Kosarev P."/>
            <person name="Brown G."/>
            <person name="Chen H.C."/>
            <person name="Ermolaeva O."/>
            <person name="Hlavina W."/>
            <person name="Kapustin Y."/>
            <person name="Kiryutin B."/>
            <person name="Kitts P."/>
            <person name="Maglott D."/>
            <person name="Pruitt K."/>
            <person name="Sapojnikov V."/>
            <person name="Souvorov A."/>
            <person name="Mackey A.J."/>
            <person name="Waterhouse R.M."/>
            <person name="Wyder S."/>
            <person name="Zdobnov E.M."/>
            <person name="Zdobnov E.M."/>
            <person name="Wyder S."/>
            <person name="Kriventseva E.V."/>
            <person name="Kadowaki T."/>
            <person name="Bork P."/>
            <person name="Aranda M."/>
            <person name="Bao R."/>
            <person name="Beermann A."/>
            <person name="Berns N."/>
            <person name="Bolognesi R."/>
            <person name="Bonneton F."/>
            <person name="Bopp D."/>
            <person name="Brown S.J."/>
            <person name="Bucher G."/>
            <person name="Butts T."/>
            <person name="Chaumot A."/>
            <person name="Denell R.E."/>
            <person name="Ferrier D.E."/>
            <person name="Friedrich M."/>
            <person name="Gordon C.M."/>
            <person name="Jindra M."/>
            <person name="Klingler M."/>
            <person name="Lan Q."/>
            <person name="Lattorff H.M."/>
            <person name="Laudet V."/>
            <person name="von Levetsow C."/>
            <person name="Liu Z."/>
            <person name="Lutz R."/>
            <person name="Lynch J.A."/>
            <person name="da Fonseca R.N."/>
            <person name="Posnien N."/>
            <person name="Reuter R."/>
            <person name="Roth S."/>
            <person name="Savard J."/>
            <person name="Schinko J.B."/>
            <person name="Schmitt C."/>
            <person name="Schoppmeier M."/>
            <person name="Schroder R."/>
            <person name="Shippy T.D."/>
            <person name="Simonnet F."/>
            <person name="Marques-Souza H."/>
            <person name="Tautz D."/>
            <person name="Tomoyasu Y."/>
            <person name="Trauner J."/>
            <person name="Van der Zee M."/>
            <person name="Vervoort M."/>
            <person name="Wittkopp N."/>
            <person name="Wimmer E.A."/>
            <person name="Yang X."/>
            <person name="Jones A.K."/>
            <person name="Sattelle D.B."/>
            <person name="Ebert P.R."/>
            <person name="Nelson D."/>
            <person name="Scott J.G."/>
            <person name="Beeman R.W."/>
            <person name="Muthukrishnan S."/>
            <person name="Kramer K.J."/>
            <person name="Arakane Y."/>
            <person name="Beeman R.W."/>
            <person name="Zhu Q."/>
            <person name="Hogenkamp D."/>
            <person name="Dixit R."/>
            <person name="Oppert B."/>
            <person name="Jiang H."/>
            <person name="Zou Z."/>
            <person name="Marshall J."/>
            <person name="Elpidina E."/>
            <person name="Vinokurov K."/>
            <person name="Oppert C."/>
            <person name="Zou Z."/>
            <person name="Evans J."/>
            <person name="Lu Z."/>
            <person name="Zhao P."/>
            <person name="Sumathipala N."/>
            <person name="Altincicek B."/>
            <person name="Vilcinskas A."/>
            <person name="Williams M."/>
            <person name="Hultmark D."/>
            <person name="Hetru C."/>
            <person name="Jiang H."/>
            <person name="Grimmelikhuijzen C.J."/>
            <person name="Hauser F."/>
            <person name="Cazzamali G."/>
            <person name="Williamson M."/>
            <person name="Park Y."/>
            <person name="Li B."/>
            <person name="Tanaka Y."/>
            <person name="Predel R."/>
            <person name="Neupert S."/>
            <person name="Schachtner J."/>
            <person name="Verleyen P."/>
            <person name="Raible F."/>
            <person name="Bork P."/>
            <person name="Friedrich M."/>
            <person name="Walden K.K."/>
            <person name="Robertson H.M."/>
            <person name="Angeli S."/>
            <person name="Foret S."/>
            <person name="Bucher G."/>
            <person name="Schuetz S."/>
            <person name="Maleszka R."/>
            <person name="Wimmer E.A."/>
            <person name="Beeman R.W."/>
            <person name="Lorenzen M."/>
            <person name="Tomoyasu Y."/>
            <person name="Miller S.C."/>
            <person name="Grossmann D."/>
            <person name="Bucher G."/>
        </authorList>
    </citation>
    <scope>NUCLEOTIDE SEQUENCE [LARGE SCALE GENOMIC DNA]</scope>
    <source>
        <strain evidence="6 7">Georgia GA2</strain>
    </source>
</reference>
<accession>D6X121</accession>
<dbReference type="AlphaFoldDB" id="D6X121"/>
<dbReference type="OrthoDB" id="6239677at2759"/>
<name>D6X121_TRICA</name>
<keyword evidence="7" id="KW-1185">Reference proteome</keyword>
<evidence type="ECO:0000256" key="5">
    <source>
        <dbReference type="SAM" id="Phobius"/>
    </source>
</evidence>
<dbReference type="Pfam" id="PF00335">
    <property type="entry name" value="Tetraspanin"/>
    <property type="match status" value="1"/>
</dbReference>
<organism evidence="6 7">
    <name type="scientific">Tribolium castaneum</name>
    <name type="common">Red flour beetle</name>
    <dbReference type="NCBI Taxonomy" id="7070"/>
    <lineage>
        <taxon>Eukaryota</taxon>
        <taxon>Metazoa</taxon>
        <taxon>Ecdysozoa</taxon>
        <taxon>Arthropoda</taxon>
        <taxon>Hexapoda</taxon>
        <taxon>Insecta</taxon>
        <taxon>Pterygota</taxon>
        <taxon>Neoptera</taxon>
        <taxon>Endopterygota</taxon>
        <taxon>Coleoptera</taxon>
        <taxon>Polyphaga</taxon>
        <taxon>Cucujiformia</taxon>
        <taxon>Tenebrionidae</taxon>
        <taxon>Tenebrionidae incertae sedis</taxon>
        <taxon>Tribolium</taxon>
    </lineage>
</organism>
<evidence type="ECO:0000313" key="7">
    <source>
        <dbReference type="Proteomes" id="UP000007266"/>
    </source>
</evidence>
<dbReference type="PRINTS" id="PR00259">
    <property type="entry name" value="TMFOUR"/>
</dbReference>
<evidence type="ECO:0000256" key="2">
    <source>
        <dbReference type="ARBA" id="ARBA00022692"/>
    </source>
</evidence>
<dbReference type="PhylomeDB" id="D6X121"/>
<keyword evidence="4 5" id="KW-0472">Membrane</keyword>
<dbReference type="Proteomes" id="UP000007266">
    <property type="component" value="Linkage group 9"/>
</dbReference>
<evidence type="ECO:0000256" key="4">
    <source>
        <dbReference type="ARBA" id="ARBA00023136"/>
    </source>
</evidence>
<feature type="transmembrane region" description="Helical" evidence="5">
    <location>
        <begin position="12"/>
        <end position="36"/>
    </location>
</feature>
<gene>
    <name evidence="6" type="primary">AUGUSTUS-3.0.2_04312</name>
    <name evidence="6" type="ORF">TcasGA2_TC004312</name>
</gene>
<feature type="transmembrane region" description="Helical" evidence="5">
    <location>
        <begin position="56"/>
        <end position="75"/>
    </location>
</feature>
<comment type="subcellular location">
    <subcellularLocation>
        <location evidence="1">Membrane</location>
        <topology evidence="1">Multi-pass membrane protein</topology>
    </subcellularLocation>
</comment>
<dbReference type="HOGENOM" id="CLU_1898911_0_0_1"/>
<dbReference type="InterPro" id="IPR018499">
    <property type="entry name" value="Tetraspanin/Peripherin"/>
</dbReference>
<feature type="transmembrane region" description="Helical" evidence="5">
    <location>
        <begin position="82"/>
        <end position="106"/>
    </location>
</feature>
<reference evidence="6 7" key="2">
    <citation type="journal article" date="2010" name="Nucleic Acids Res.">
        <title>BeetleBase in 2010: revisions to provide comprehensive genomic information for Tribolium castaneum.</title>
        <authorList>
            <person name="Kim H.S."/>
            <person name="Murphy T."/>
            <person name="Xia J."/>
            <person name="Caragea D."/>
            <person name="Park Y."/>
            <person name="Beeman R.W."/>
            <person name="Lorenzen M.D."/>
            <person name="Butcher S."/>
            <person name="Manak J.R."/>
            <person name="Brown S.J."/>
        </authorList>
    </citation>
    <scope>GENOME REANNOTATION</scope>
    <source>
        <strain evidence="6 7">Georgia GA2</strain>
    </source>
</reference>
<proteinExistence type="predicted"/>
<sequence>MKFKPNGHILRIALTIFSVLFGILSITLITMGAIYFDELWWPRRYIGLDFVELPTLLIILGSLCLAMAVAGCIFAKTDNKTILLTFAGVLLTILCIVLAIGIISFINIEKHESGHSKRHRLISGDKREIFLTSF</sequence>
<dbReference type="KEGG" id="tca:103313747"/>
<dbReference type="EMBL" id="KQ971367">
    <property type="protein sequence ID" value="EFA09394.1"/>
    <property type="molecule type" value="Genomic_DNA"/>
</dbReference>
<keyword evidence="3 5" id="KW-1133">Transmembrane helix</keyword>